<comment type="caution">
    <text evidence="2">The sequence shown here is derived from an EMBL/GenBank/DDBJ whole genome shotgun (WGS) entry which is preliminary data.</text>
</comment>
<dbReference type="AlphaFoldDB" id="A0A8H3H6A2"/>
<proteinExistence type="predicted"/>
<dbReference type="SUPFAM" id="SSF56112">
    <property type="entry name" value="Protein kinase-like (PK-like)"/>
    <property type="match status" value="2"/>
</dbReference>
<dbReference type="InterPro" id="IPR000719">
    <property type="entry name" value="Prot_kinase_dom"/>
</dbReference>
<dbReference type="InterPro" id="IPR011009">
    <property type="entry name" value="Kinase-like_dom_sf"/>
</dbReference>
<reference evidence="2" key="1">
    <citation type="submission" date="2021-01" db="EMBL/GenBank/DDBJ databases">
        <authorList>
            <person name="Kaushik A."/>
        </authorList>
    </citation>
    <scope>NUCLEOTIDE SEQUENCE</scope>
    <source>
        <strain evidence="2">AG3-1AP</strain>
    </source>
</reference>
<dbReference type="Gene3D" id="1.10.510.10">
    <property type="entry name" value="Transferase(Phosphotransferase) domain 1"/>
    <property type="match status" value="2"/>
</dbReference>
<feature type="domain" description="Protein kinase" evidence="1">
    <location>
        <begin position="259"/>
        <end position="442"/>
    </location>
</feature>
<dbReference type="PROSITE" id="PS50011">
    <property type="entry name" value="PROTEIN_KINASE_DOM"/>
    <property type="match status" value="2"/>
</dbReference>
<dbReference type="InterPro" id="IPR001245">
    <property type="entry name" value="Ser-Thr/Tyr_kinase_cat_dom"/>
</dbReference>
<dbReference type="EMBL" id="CAJMWV010004469">
    <property type="protein sequence ID" value="CAE6499734.1"/>
    <property type="molecule type" value="Genomic_DNA"/>
</dbReference>
<dbReference type="InterPro" id="IPR008271">
    <property type="entry name" value="Ser/Thr_kinase_AS"/>
</dbReference>
<sequence>MFQGKLAAVYEWHEFEGIKKYLESHPTVERYQLNAQICDAVAYLHANGIIHGNLEGDQILVSSDGVPRILLSSEFTSNWPFTHAAGGTLWLRWPAPEIRIGYRRTSASDVYALGMTAMEIITRGAPYGANVDDFSIRRLAGTGELPPRPVDTLPENGAGNIIWNILCKCWSYKPADRPTASHVSTVVSITQCTKRTSLRVGLHSACLAWESLIMRSFVDGTLQTLRLLIKEDTSVADLVSHFEQRGLTNYTELFHPNNIITVASIADTALANVYRAELLHHEPVAIKCVKHQTPYKKLKEQRAARELSCWSSYTHDNILSLLGFAVVGEEIAMVSPWMINGCVTDYVTHNPDCNRLELCSQLARAIAYIHAHDVVHGDIKSPNVLVSDSGIVKVTDFGVSIMDHQEIEFSVTSSGRGTERWQASGSIQNFDVSYDDHIEAGS</sequence>
<dbReference type="PROSITE" id="PS00108">
    <property type="entry name" value="PROTEIN_KINASE_ST"/>
    <property type="match status" value="1"/>
</dbReference>
<dbReference type="GO" id="GO:0004674">
    <property type="term" value="F:protein serine/threonine kinase activity"/>
    <property type="evidence" value="ECO:0007669"/>
    <property type="project" value="TreeGrafter"/>
</dbReference>
<dbReference type="Proteomes" id="UP000663831">
    <property type="component" value="Unassembled WGS sequence"/>
</dbReference>
<dbReference type="CDD" id="cd00180">
    <property type="entry name" value="PKc"/>
    <property type="match status" value="1"/>
</dbReference>
<gene>
    <name evidence="2" type="ORF">RDB_LOCUS117497</name>
</gene>
<dbReference type="SMART" id="SM00220">
    <property type="entry name" value="S_TKc"/>
    <property type="match status" value="1"/>
</dbReference>
<dbReference type="Pfam" id="PF07714">
    <property type="entry name" value="PK_Tyr_Ser-Thr"/>
    <property type="match status" value="2"/>
</dbReference>
<feature type="domain" description="Protein kinase" evidence="1">
    <location>
        <begin position="1"/>
        <end position="189"/>
    </location>
</feature>
<organism evidence="2 3">
    <name type="scientific">Rhizoctonia solani</name>
    <dbReference type="NCBI Taxonomy" id="456999"/>
    <lineage>
        <taxon>Eukaryota</taxon>
        <taxon>Fungi</taxon>
        <taxon>Dikarya</taxon>
        <taxon>Basidiomycota</taxon>
        <taxon>Agaricomycotina</taxon>
        <taxon>Agaricomycetes</taxon>
        <taxon>Cantharellales</taxon>
        <taxon>Ceratobasidiaceae</taxon>
        <taxon>Rhizoctonia</taxon>
    </lineage>
</organism>
<evidence type="ECO:0000313" key="2">
    <source>
        <dbReference type="EMBL" id="CAE6499734.1"/>
    </source>
</evidence>
<accession>A0A8H3H6A2</accession>
<protein>
    <recommendedName>
        <fullName evidence="1">Protein kinase domain-containing protein</fullName>
    </recommendedName>
</protein>
<dbReference type="GO" id="GO:0005524">
    <property type="term" value="F:ATP binding"/>
    <property type="evidence" value="ECO:0007669"/>
    <property type="project" value="InterPro"/>
</dbReference>
<evidence type="ECO:0000259" key="1">
    <source>
        <dbReference type="PROSITE" id="PS50011"/>
    </source>
</evidence>
<evidence type="ECO:0000313" key="3">
    <source>
        <dbReference type="Proteomes" id="UP000663831"/>
    </source>
</evidence>
<dbReference type="InterPro" id="IPR051681">
    <property type="entry name" value="Ser/Thr_Kinases-Pseudokinases"/>
</dbReference>
<dbReference type="PANTHER" id="PTHR44329">
    <property type="entry name" value="SERINE/THREONINE-PROTEIN KINASE TNNI3K-RELATED"/>
    <property type="match status" value="1"/>
</dbReference>
<name>A0A8H3H6A2_9AGAM</name>